<protein>
    <recommendedName>
        <fullName evidence="3">CopG family transcriptional regulator</fullName>
    </recommendedName>
</protein>
<dbReference type="Pfam" id="PF19807">
    <property type="entry name" value="DUF6290"/>
    <property type="match status" value="1"/>
</dbReference>
<evidence type="ECO:0000313" key="2">
    <source>
        <dbReference type="Proteomes" id="UP000050929"/>
    </source>
</evidence>
<dbReference type="AlphaFoldDB" id="A0A0R1J0R1"/>
<dbReference type="InterPro" id="IPR046257">
    <property type="entry name" value="DUF6290"/>
</dbReference>
<evidence type="ECO:0008006" key="3">
    <source>
        <dbReference type="Google" id="ProtNLM"/>
    </source>
</evidence>
<dbReference type="EMBL" id="AZDG01000005">
    <property type="protein sequence ID" value="KRK65086.1"/>
    <property type="molecule type" value="Genomic_DNA"/>
</dbReference>
<accession>A0A0R1J0R1</accession>
<keyword evidence="2" id="KW-1185">Reference proteome</keyword>
<proteinExistence type="predicted"/>
<evidence type="ECO:0000313" key="1">
    <source>
        <dbReference type="EMBL" id="KRK65086.1"/>
    </source>
</evidence>
<reference evidence="1 2" key="1">
    <citation type="journal article" date="2015" name="Genome Announc.">
        <title>Expanding the biotechnology potential of lactobacilli through comparative genomics of 213 strains and associated genera.</title>
        <authorList>
            <person name="Sun Z."/>
            <person name="Harris H.M."/>
            <person name="McCann A."/>
            <person name="Guo C."/>
            <person name="Argimon S."/>
            <person name="Zhang W."/>
            <person name="Yang X."/>
            <person name="Jeffery I.B."/>
            <person name="Cooney J.C."/>
            <person name="Kagawa T.F."/>
            <person name="Liu W."/>
            <person name="Song Y."/>
            <person name="Salvetti E."/>
            <person name="Wrobel A."/>
            <person name="Rasinkangas P."/>
            <person name="Parkhill J."/>
            <person name="Rea M.C."/>
            <person name="O'Sullivan O."/>
            <person name="Ritari J."/>
            <person name="Douillard F.P."/>
            <person name="Paul Ross R."/>
            <person name="Yang R."/>
            <person name="Briner A.E."/>
            <person name="Felis G.E."/>
            <person name="de Vos W.M."/>
            <person name="Barrangou R."/>
            <person name="Klaenhammer T.R."/>
            <person name="Caufield P.W."/>
            <person name="Cui Y."/>
            <person name="Zhang H."/>
            <person name="O'Toole P.W."/>
        </authorList>
    </citation>
    <scope>NUCLEOTIDE SEQUENCE [LARGE SCALE GENOMIC DNA]</scope>
    <source>
        <strain evidence="1 2">DSM 20183</strain>
    </source>
</reference>
<dbReference type="Proteomes" id="UP000050929">
    <property type="component" value="Unassembled WGS sequence"/>
</dbReference>
<organism evidence="1 2">
    <name type="scientific">Companilactobacillus tucceti DSM 20183</name>
    <dbReference type="NCBI Taxonomy" id="1423811"/>
    <lineage>
        <taxon>Bacteria</taxon>
        <taxon>Bacillati</taxon>
        <taxon>Bacillota</taxon>
        <taxon>Bacilli</taxon>
        <taxon>Lactobacillales</taxon>
        <taxon>Lactobacillaceae</taxon>
        <taxon>Companilactobacillus</taxon>
    </lineage>
</organism>
<dbReference type="OrthoDB" id="2299376at2"/>
<gene>
    <name evidence="1" type="ORF">FC72_GL001713</name>
</gene>
<dbReference type="PATRIC" id="fig|1423811.3.peg.1749"/>
<dbReference type="NCBIfam" id="NF046040">
    <property type="entry name" value="RelB_antitoxin"/>
    <property type="match status" value="1"/>
</dbReference>
<sequence>MAVTSIRFKDSQYKQVQDLAKFYGVSVTEFMRQAVIDRINDENDYKDAFKNIRESHGETVSRKGILNRLDLE</sequence>
<comment type="caution">
    <text evidence="1">The sequence shown here is derived from an EMBL/GenBank/DDBJ whole genome shotgun (WGS) entry which is preliminary data.</text>
</comment>
<name>A0A0R1J0R1_9LACO</name>
<dbReference type="RefSeq" id="WP_057764874.1">
    <property type="nucleotide sequence ID" value="NZ_AZDG01000005.1"/>
</dbReference>